<feature type="transmembrane region" description="Helical" evidence="1">
    <location>
        <begin position="7"/>
        <end position="30"/>
    </location>
</feature>
<keyword evidence="1" id="KW-0812">Transmembrane</keyword>
<proteinExistence type="predicted"/>
<accession>A0A160IQ40</accession>
<dbReference type="EMBL" id="CP015378">
    <property type="protein sequence ID" value="ANC78551.1"/>
    <property type="molecule type" value="Genomic_DNA"/>
</dbReference>
<organism evidence="2 3">
    <name type="scientific">Fictibacillus phosphorivorans</name>
    <dbReference type="NCBI Taxonomy" id="1221500"/>
    <lineage>
        <taxon>Bacteria</taxon>
        <taxon>Bacillati</taxon>
        <taxon>Bacillota</taxon>
        <taxon>Bacilli</taxon>
        <taxon>Bacillales</taxon>
        <taxon>Fictibacillaceae</taxon>
        <taxon>Fictibacillus</taxon>
    </lineage>
</organism>
<evidence type="ECO:0000313" key="2">
    <source>
        <dbReference type="EMBL" id="ANC78551.1"/>
    </source>
</evidence>
<keyword evidence="1" id="KW-0472">Membrane</keyword>
<name>A0A160IQ40_9BACL</name>
<protein>
    <recommendedName>
        <fullName evidence="4">DUF4064 domain-containing protein</fullName>
    </recommendedName>
</protein>
<evidence type="ECO:0008006" key="4">
    <source>
        <dbReference type="Google" id="ProtNLM"/>
    </source>
</evidence>
<dbReference type="RefSeq" id="WP_066397882.1">
    <property type="nucleotide sequence ID" value="NZ_CP015378.1"/>
</dbReference>
<sequence length="112" mass="12617">MKNYKTEFILGLTGGILGILISGFLVLVFFTDPIFSEYVTLILPGSIFILLIQIFAVIFSFQIYKLSRYKYGVTMIVIGIISIFLTSFILIIPAILYIASGIRILKLKNKDN</sequence>
<dbReference type="AlphaFoldDB" id="A0A160IQ40"/>
<feature type="transmembrane region" description="Helical" evidence="1">
    <location>
        <begin position="76"/>
        <end position="99"/>
    </location>
</feature>
<feature type="transmembrane region" description="Helical" evidence="1">
    <location>
        <begin position="42"/>
        <end position="64"/>
    </location>
</feature>
<reference evidence="2 3" key="1">
    <citation type="submission" date="2016-04" db="EMBL/GenBank/DDBJ databases">
        <title>Complete genome sequence of Fictibacillus phosphorivorans G25-29, a strain toxic to nematodes.</title>
        <authorList>
            <person name="Zheng Z."/>
        </authorList>
    </citation>
    <scope>NUCLEOTIDE SEQUENCE [LARGE SCALE GENOMIC DNA]</scope>
    <source>
        <strain evidence="2 3">G25-29</strain>
    </source>
</reference>
<dbReference type="KEGG" id="fpn:ABE65_017795"/>
<evidence type="ECO:0000313" key="3">
    <source>
        <dbReference type="Proteomes" id="UP000076623"/>
    </source>
</evidence>
<keyword evidence="1" id="KW-1133">Transmembrane helix</keyword>
<dbReference type="Proteomes" id="UP000076623">
    <property type="component" value="Chromosome"/>
</dbReference>
<keyword evidence="3" id="KW-1185">Reference proteome</keyword>
<evidence type="ECO:0000256" key="1">
    <source>
        <dbReference type="SAM" id="Phobius"/>
    </source>
</evidence>
<gene>
    <name evidence="2" type="ORF">ABE65_017795</name>
</gene>